<evidence type="ECO:0000313" key="2">
    <source>
        <dbReference type="EMBL" id="OZI72253.1"/>
    </source>
</evidence>
<protein>
    <recommendedName>
        <fullName evidence="4">DUF192 domain-containing protein</fullName>
    </recommendedName>
</protein>
<evidence type="ECO:0008006" key="4">
    <source>
        <dbReference type="Google" id="ProtNLM"/>
    </source>
</evidence>
<reference evidence="3" key="1">
    <citation type="submission" date="2017-05" db="EMBL/GenBank/DDBJ databases">
        <title>Complete and WGS of Bordetella genogroups.</title>
        <authorList>
            <person name="Spilker T."/>
            <person name="Lipuma J."/>
        </authorList>
    </citation>
    <scope>NUCLEOTIDE SEQUENCE [LARGE SCALE GENOMIC DNA]</scope>
    <source>
        <strain evidence="3">AU6712</strain>
    </source>
</reference>
<organism evidence="2 3">
    <name type="scientific">Bordetella genomosp. 12</name>
    <dbReference type="NCBI Taxonomy" id="463035"/>
    <lineage>
        <taxon>Bacteria</taxon>
        <taxon>Pseudomonadati</taxon>
        <taxon>Pseudomonadota</taxon>
        <taxon>Betaproteobacteria</taxon>
        <taxon>Burkholderiales</taxon>
        <taxon>Alcaligenaceae</taxon>
        <taxon>Bordetella</taxon>
    </lineage>
</organism>
<feature type="compositionally biased region" description="Basic and acidic residues" evidence="1">
    <location>
        <begin position="187"/>
        <end position="203"/>
    </location>
</feature>
<dbReference type="Gene3D" id="2.60.120.1140">
    <property type="entry name" value="Protein of unknown function DUF192"/>
    <property type="match status" value="1"/>
</dbReference>
<feature type="compositionally biased region" description="Basic and acidic residues" evidence="1">
    <location>
        <begin position="274"/>
        <end position="326"/>
    </location>
</feature>
<evidence type="ECO:0000313" key="3">
    <source>
        <dbReference type="Proteomes" id="UP000216429"/>
    </source>
</evidence>
<feature type="compositionally biased region" description="Basic and acidic residues" evidence="1">
    <location>
        <begin position="148"/>
        <end position="159"/>
    </location>
</feature>
<dbReference type="OrthoDB" id="9813379at2"/>
<name>A0A261VGH4_9BORD</name>
<feature type="region of interest" description="Disordered" evidence="1">
    <location>
        <begin position="179"/>
        <end position="219"/>
    </location>
</feature>
<evidence type="ECO:0000256" key="1">
    <source>
        <dbReference type="SAM" id="MobiDB-lite"/>
    </source>
</evidence>
<accession>A0A261VGH4</accession>
<dbReference type="InterPro" id="IPR038695">
    <property type="entry name" value="Saro_0823-like_sf"/>
</dbReference>
<dbReference type="AlphaFoldDB" id="A0A261VGH4"/>
<gene>
    <name evidence="2" type="ORF">CAL22_12730</name>
</gene>
<dbReference type="Proteomes" id="UP000216429">
    <property type="component" value="Unassembled WGS sequence"/>
</dbReference>
<comment type="caution">
    <text evidence="2">The sequence shown here is derived from an EMBL/GenBank/DDBJ whole genome shotgun (WGS) entry which is preliminary data.</text>
</comment>
<sequence length="347" mass="39161">MRPALPDHGLTRPRGRLRLRVAQTWPRRLWGLLLRRRAPGGRSGLLISRCHAVHTLGMAYPIAVWFIGCDGRVLRARRLAPWRWASCRGAVAVVETCVDILDAEDGGVGRIEAAVEHCRRRNIDRNLDDVGHRGGNAQRHQQAGAQVDEQKDHHPDGPIDQKGPFVAPAGNAREEQRLDQAQAVPADQHRCMPEQGRDGHVDDGEQQQRNPHGRHEGHDVVLNLDGAQALRQIRPERQKGQQPARQAQAGIEQAHEEQLAKDAWTQQRFGPHRGQHDSTRLDVLAGRECHERENRHQRDEQQRPDRRGQGREQHEEAERHGPEKHGQGLFGKNPQPVSYPLPARGRG</sequence>
<feature type="region of interest" description="Disordered" evidence="1">
    <location>
        <begin position="126"/>
        <end position="167"/>
    </location>
</feature>
<feature type="region of interest" description="Disordered" evidence="1">
    <location>
        <begin position="235"/>
        <end position="347"/>
    </location>
</feature>
<dbReference type="EMBL" id="NEVU01000003">
    <property type="protein sequence ID" value="OZI72253.1"/>
    <property type="molecule type" value="Genomic_DNA"/>
</dbReference>
<proteinExistence type="predicted"/>
<keyword evidence="3" id="KW-1185">Reference proteome</keyword>